<protein>
    <submittedName>
        <fullName evidence="3">Uncharacterized protein</fullName>
    </submittedName>
</protein>
<keyword evidence="2" id="KW-1133">Transmembrane helix</keyword>
<feature type="transmembrane region" description="Helical" evidence="2">
    <location>
        <begin position="290"/>
        <end position="308"/>
    </location>
</feature>
<name>A0A7D5TUM8_9EURY</name>
<dbReference type="RefSeq" id="WP_179918441.1">
    <property type="nucleotide sequence ID" value="NZ_CP058909.1"/>
</dbReference>
<feature type="transmembrane region" description="Helical" evidence="2">
    <location>
        <begin position="260"/>
        <end position="278"/>
    </location>
</feature>
<evidence type="ECO:0000313" key="4">
    <source>
        <dbReference type="Proteomes" id="UP000509346"/>
    </source>
</evidence>
<feature type="transmembrane region" description="Helical" evidence="2">
    <location>
        <begin position="379"/>
        <end position="397"/>
    </location>
</feature>
<accession>A0A7D5TUM8</accession>
<evidence type="ECO:0000256" key="2">
    <source>
        <dbReference type="SAM" id="Phobius"/>
    </source>
</evidence>
<dbReference type="GeneID" id="56084506"/>
<reference evidence="3 4" key="1">
    <citation type="submission" date="2020-07" db="EMBL/GenBank/DDBJ databases">
        <title>Halosimplex litoreum sp. nov. and Halosimplex rubrum sp. nov., isolated from different salt environments.</title>
        <authorList>
            <person name="Cui H."/>
        </authorList>
    </citation>
    <scope>NUCLEOTIDE SEQUENCE [LARGE SCALE GENOMIC DNA]</scope>
    <source>
        <strain evidence="3 4">R2</strain>
    </source>
</reference>
<feature type="region of interest" description="Disordered" evidence="1">
    <location>
        <begin position="572"/>
        <end position="596"/>
    </location>
</feature>
<organism evidence="3 4">
    <name type="scientific">Halosimplex pelagicum</name>
    <dbReference type="NCBI Taxonomy" id="869886"/>
    <lineage>
        <taxon>Archaea</taxon>
        <taxon>Methanobacteriati</taxon>
        <taxon>Methanobacteriota</taxon>
        <taxon>Stenosarchaea group</taxon>
        <taxon>Halobacteria</taxon>
        <taxon>Halobacteriales</taxon>
        <taxon>Haloarculaceae</taxon>
        <taxon>Halosimplex</taxon>
    </lineage>
</organism>
<evidence type="ECO:0000256" key="1">
    <source>
        <dbReference type="SAM" id="MobiDB-lite"/>
    </source>
</evidence>
<dbReference type="EMBL" id="CP058909">
    <property type="protein sequence ID" value="QLH83392.1"/>
    <property type="molecule type" value="Genomic_DNA"/>
</dbReference>
<dbReference type="OrthoDB" id="386409at2157"/>
<dbReference type="Proteomes" id="UP000509346">
    <property type="component" value="Chromosome"/>
</dbReference>
<keyword evidence="4" id="KW-1185">Reference proteome</keyword>
<dbReference type="KEGG" id="hpel:HZS54_17915"/>
<dbReference type="AlphaFoldDB" id="A0A7D5TUM8"/>
<keyword evidence="2" id="KW-0472">Membrane</keyword>
<feature type="transmembrane region" description="Helical" evidence="2">
    <location>
        <begin position="219"/>
        <end position="239"/>
    </location>
</feature>
<feature type="transmembrane region" description="Helical" evidence="2">
    <location>
        <begin position="418"/>
        <end position="440"/>
    </location>
</feature>
<feature type="transmembrane region" description="Helical" evidence="2">
    <location>
        <begin position="20"/>
        <end position="41"/>
    </location>
</feature>
<feature type="transmembrane region" description="Helical" evidence="2">
    <location>
        <begin position="446"/>
        <end position="466"/>
    </location>
</feature>
<proteinExistence type="predicted"/>
<gene>
    <name evidence="3" type="ORF">HZS54_17915</name>
</gene>
<sequence length="632" mass="68349">MLEGAVPLAIDLSADGYSTAQLALAVLVVLAFLGGLTVLTWRLQYHNLEGDQPAHKRALRESKTRRDPEVLRFGADAIEEERSRVRRELRELVDAATGADVATREYTTVRAALGTVRSTVRETWRDATTDVPGVALQALERALLVVVFGAVAVSTSTIVQWLTKDPDYPTAADVVAELQEYGGTGGSTLLEVLGLFPFSDLVWALLFTVAFRLGQWIFAHWYVVAGVLVGAGLGVWYLEREVLEEPRRTLLVSRSSTTKTLAGILVPTWIAGAVSTWVGELVGFRGVGELVGLLLAMGTLVVGVVLAFRRARTEALWTTLHRDEPRGPLLLDWSLRHTLALLGPVALALAALYVVVGLADGSVARVVAAFLAADRGVQGLVGLVALGSVALVVYMARDAAPAVREALVESLSRGAVRTVLLVRGVPVLLVVLVYLLAFGFNLSFPAAVALAIVAGVVGRVGIVAALRVRATASLFGDWLKPDTSAVFLVVRAYELEDADGTSRYYAEVNSKAVAHDSREELVDAVLEVADGLVDEEETDPTVPQRYAEDLLSYGIVGVEASRKKTIQRIREETEGTIESDGAVSRSQLERDLEGEYPPELAEKKLREWIHSPGHRLRERDGYLYLGGGRSDY</sequence>
<evidence type="ECO:0000313" key="3">
    <source>
        <dbReference type="EMBL" id="QLH83392.1"/>
    </source>
</evidence>
<keyword evidence="2" id="KW-0812">Transmembrane</keyword>
<feature type="transmembrane region" description="Helical" evidence="2">
    <location>
        <begin position="339"/>
        <end position="359"/>
    </location>
</feature>